<feature type="transmembrane region" description="Helical" evidence="9">
    <location>
        <begin position="198"/>
        <end position="217"/>
    </location>
</feature>
<dbReference type="PIRSF" id="PIRSF006648">
    <property type="entry name" value="DrrB"/>
    <property type="match status" value="1"/>
</dbReference>
<dbReference type="GO" id="GO:0015920">
    <property type="term" value="P:lipopolysaccharide transport"/>
    <property type="evidence" value="ECO:0007669"/>
    <property type="project" value="TreeGrafter"/>
</dbReference>
<dbReference type="Pfam" id="PF01061">
    <property type="entry name" value="ABC2_membrane"/>
    <property type="match status" value="1"/>
</dbReference>
<keyword evidence="12" id="KW-1185">Reference proteome</keyword>
<dbReference type="OrthoDB" id="9786910at2"/>
<proteinExistence type="inferred from homology"/>
<dbReference type="KEGG" id="tpx:Turpa_0313"/>
<sequence length="290" mass="33274">MSETNEQWDTVIRAERSWFSINWRELWKYRDLIYLFVRRDFVAFYKQTILGPLWYLIQPLFTTLIFTVVFSRLASIPTDGVPPLLFYLAGLVLWNYFSECLTSTSSTFLDNQGIFGKVYFPRLSIPISVVLSKLIKLAIQLMLLSGIYVYFWFSGQLIRPSPWLLVVLPLLVLQIALLGLGTGIFISSLTTKYRDLNYLVGFGVQLWMYATPIIYPISQVPEKYRIFVHLNPVAQVVTNFRFVLFGGADGTNLQPALGNNLLVSLSTTMVILLLGLFLFSRTEKSFIDTI</sequence>
<dbReference type="GO" id="GO:0140359">
    <property type="term" value="F:ABC-type transporter activity"/>
    <property type="evidence" value="ECO:0007669"/>
    <property type="project" value="InterPro"/>
</dbReference>
<evidence type="ECO:0000256" key="1">
    <source>
        <dbReference type="ARBA" id="ARBA00004429"/>
    </source>
</evidence>
<name>I4B116_TURPD</name>
<dbReference type="STRING" id="869212.Turpa_0313"/>
<dbReference type="PATRIC" id="fig|869212.3.peg.276"/>
<evidence type="ECO:0000256" key="6">
    <source>
        <dbReference type="ARBA" id="ARBA00022692"/>
    </source>
</evidence>
<evidence type="ECO:0000259" key="10">
    <source>
        <dbReference type="PROSITE" id="PS51012"/>
    </source>
</evidence>
<keyword evidence="5" id="KW-0997">Cell inner membrane</keyword>
<feature type="domain" description="ABC transmembrane type-2" evidence="10">
    <location>
        <begin position="50"/>
        <end position="282"/>
    </location>
</feature>
<evidence type="ECO:0000256" key="7">
    <source>
        <dbReference type="ARBA" id="ARBA00022989"/>
    </source>
</evidence>
<reference evidence="11 12" key="1">
    <citation type="submission" date="2012-06" db="EMBL/GenBank/DDBJ databases">
        <title>The complete chromosome of genome of Turneriella parva DSM 21527.</title>
        <authorList>
            <consortium name="US DOE Joint Genome Institute (JGI-PGF)"/>
            <person name="Lucas S."/>
            <person name="Han J."/>
            <person name="Lapidus A."/>
            <person name="Bruce D."/>
            <person name="Goodwin L."/>
            <person name="Pitluck S."/>
            <person name="Peters L."/>
            <person name="Kyrpides N."/>
            <person name="Mavromatis K."/>
            <person name="Ivanova N."/>
            <person name="Mikhailova N."/>
            <person name="Chertkov O."/>
            <person name="Detter J.C."/>
            <person name="Tapia R."/>
            <person name="Han C."/>
            <person name="Land M."/>
            <person name="Hauser L."/>
            <person name="Markowitz V."/>
            <person name="Cheng J.-F."/>
            <person name="Hugenholtz P."/>
            <person name="Woyke T."/>
            <person name="Wu D."/>
            <person name="Gronow S."/>
            <person name="Wellnitz S."/>
            <person name="Brambilla E."/>
            <person name="Klenk H.-P."/>
            <person name="Eisen J.A."/>
        </authorList>
    </citation>
    <scope>NUCLEOTIDE SEQUENCE [LARGE SCALE GENOMIC DNA]</scope>
    <source>
        <strain evidence="12">ATCC BAA-1111 / DSM 21527 / NCTC 11395 / H</strain>
    </source>
</reference>
<dbReference type="PANTHER" id="PTHR30413">
    <property type="entry name" value="INNER MEMBRANE TRANSPORT PERMEASE"/>
    <property type="match status" value="1"/>
</dbReference>
<feature type="transmembrane region" description="Helical" evidence="9">
    <location>
        <begin position="53"/>
        <end position="74"/>
    </location>
</feature>
<evidence type="ECO:0000256" key="2">
    <source>
        <dbReference type="ARBA" id="ARBA00007783"/>
    </source>
</evidence>
<keyword evidence="8 9" id="KW-0472">Membrane</keyword>
<feature type="transmembrane region" description="Helical" evidence="9">
    <location>
        <begin position="261"/>
        <end position="279"/>
    </location>
</feature>
<dbReference type="PROSITE" id="PS51012">
    <property type="entry name" value="ABC_TM2"/>
    <property type="match status" value="1"/>
</dbReference>
<gene>
    <name evidence="11" type="ordered locus">Turpa_0313</name>
</gene>
<keyword evidence="4 9" id="KW-1003">Cell membrane</keyword>
<feature type="transmembrane region" description="Helical" evidence="9">
    <location>
        <begin position="165"/>
        <end position="186"/>
    </location>
</feature>
<keyword evidence="6 9" id="KW-0812">Transmembrane</keyword>
<feature type="transmembrane region" description="Helical" evidence="9">
    <location>
        <begin position="80"/>
        <end position="97"/>
    </location>
</feature>
<evidence type="ECO:0000256" key="8">
    <source>
        <dbReference type="ARBA" id="ARBA00023136"/>
    </source>
</evidence>
<evidence type="ECO:0000256" key="4">
    <source>
        <dbReference type="ARBA" id="ARBA00022475"/>
    </source>
</evidence>
<evidence type="ECO:0000256" key="3">
    <source>
        <dbReference type="ARBA" id="ARBA00022448"/>
    </source>
</evidence>
<accession>I4B116</accession>
<dbReference type="Proteomes" id="UP000006048">
    <property type="component" value="Chromosome"/>
</dbReference>
<organism evidence="11 12">
    <name type="scientific">Turneriella parva (strain ATCC BAA-1111 / DSM 21527 / NCTC 11395 / H)</name>
    <name type="common">Leptospira parva</name>
    <dbReference type="NCBI Taxonomy" id="869212"/>
    <lineage>
        <taxon>Bacteria</taxon>
        <taxon>Pseudomonadati</taxon>
        <taxon>Spirochaetota</taxon>
        <taxon>Spirochaetia</taxon>
        <taxon>Leptospirales</taxon>
        <taxon>Leptospiraceae</taxon>
        <taxon>Turneriella</taxon>
    </lineage>
</organism>
<dbReference type="EMBL" id="CP002959">
    <property type="protein sequence ID" value="AFM10973.1"/>
    <property type="molecule type" value="Genomic_DNA"/>
</dbReference>
<dbReference type="InterPro" id="IPR000412">
    <property type="entry name" value="ABC_2_transport"/>
</dbReference>
<feature type="transmembrane region" description="Helical" evidence="9">
    <location>
        <begin position="134"/>
        <end position="153"/>
    </location>
</feature>
<comment type="similarity">
    <text evidence="2 9">Belongs to the ABC-2 integral membrane protein family.</text>
</comment>
<keyword evidence="3 9" id="KW-0813">Transport</keyword>
<dbReference type="PANTHER" id="PTHR30413:SF8">
    <property type="entry name" value="TRANSPORT PERMEASE PROTEIN"/>
    <property type="match status" value="1"/>
</dbReference>
<dbReference type="InterPro" id="IPR013525">
    <property type="entry name" value="ABC2_TM"/>
</dbReference>
<evidence type="ECO:0000256" key="9">
    <source>
        <dbReference type="RuleBase" id="RU361157"/>
    </source>
</evidence>
<dbReference type="HOGENOM" id="CLU_060703_3_0_12"/>
<evidence type="ECO:0000313" key="11">
    <source>
        <dbReference type="EMBL" id="AFM10973.1"/>
    </source>
</evidence>
<keyword evidence="7 9" id="KW-1133">Transmembrane helix</keyword>
<protein>
    <recommendedName>
        <fullName evidence="9">Transport permease protein</fullName>
    </recommendedName>
</protein>
<dbReference type="RefSeq" id="WP_014801493.1">
    <property type="nucleotide sequence ID" value="NC_018020.1"/>
</dbReference>
<dbReference type="InterPro" id="IPR047817">
    <property type="entry name" value="ABC2_TM_bact-type"/>
</dbReference>
<evidence type="ECO:0000256" key="5">
    <source>
        <dbReference type="ARBA" id="ARBA00022519"/>
    </source>
</evidence>
<comment type="subcellular location">
    <subcellularLocation>
        <location evidence="1">Cell inner membrane</location>
        <topology evidence="1">Multi-pass membrane protein</topology>
    </subcellularLocation>
    <subcellularLocation>
        <location evidence="9">Cell membrane</location>
        <topology evidence="9">Multi-pass membrane protein</topology>
    </subcellularLocation>
</comment>
<evidence type="ECO:0000313" key="12">
    <source>
        <dbReference type="Proteomes" id="UP000006048"/>
    </source>
</evidence>
<dbReference type="AlphaFoldDB" id="I4B116"/>
<dbReference type="GO" id="GO:0043190">
    <property type="term" value="C:ATP-binding cassette (ABC) transporter complex"/>
    <property type="evidence" value="ECO:0007669"/>
    <property type="project" value="InterPro"/>
</dbReference>